<dbReference type="AlphaFoldDB" id="A0A225VZY4"/>
<evidence type="ECO:0000313" key="9">
    <source>
        <dbReference type="Proteomes" id="UP000198211"/>
    </source>
</evidence>
<comment type="subcellular location">
    <subcellularLocation>
        <location evidence="1 7">Nucleus</location>
    </subcellularLocation>
</comment>
<protein>
    <recommendedName>
        <fullName evidence="7">Mediator of RNA polymerase II transcription subunit 31</fullName>
    </recommendedName>
</protein>
<dbReference type="Pfam" id="PF05669">
    <property type="entry name" value="Med31"/>
    <property type="match status" value="1"/>
</dbReference>
<organism evidence="8 9">
    <name type="scientific">Phytophthora megakarya</name>
    <dbReference type="NCBI Taxonomy" id="4795"/>
    <lineage>
        <taxon>Eukaryota</taxon>
        <taxon>Sar</taxon>
        <taxon>Stramenopiles</taxon>
        <taxon>Oomycota</taxon>
        <taxon>Peronosporomycetes</taxon>
        <taxon>Peronosporales</taxon>
        <taxon>Peronosporaceae</taxon>
        <taxon>Phytophthora</taxon>
    </lineage>
</organism>
<dbReference type="Gene3D" id="1.10.10.1340">
    <property type="entry name" value="Mediator of RNA polymerase II, submodule Med31 (Soh1)"/>
    <property type="match status" value="1"/>
</dbReference>
<evidence type="ECO:0000256" key="2">
    <source>
        <dbReference type="ARBA" id="ARBA00006378"/>
    </source>
</evidence>
<evidence type="ECO:0000256" key="5">
    <source>
        <dbReference type="ARBA" id="ARBA00023163"/>
    </source>
</evidence>
<comment type="caution">
    <text evidence="8">The sequence shown here is derived from an EMBL/GenBank/DDBJ whole genome shotgun (WGS) entry which is preliminary data.</text>
</comment>
<evidence type="ECO:0000256" key="1">
    <source>
        <dbReference type="ARBA" id="ARBA00004123"/>
    </source>
</evidence>
<keyword evidence="5 7" id="KW-0804">Transcription</keyword>
<dbReference type="OrthoDB" id="10257739at2759"/>
<comment type="subunit">
    <text evidence="7">Component of the Mediator complex.</text>
</comment>
<gene>
    <name evidence="8" type="ORF">PHMEG_00016800</name>
</gene>
<proteinExistence type="inferred from homology"/>
<evidence type="ECO:0000256" key="4">
    <source>
        <dbReference type="ARBA" id="ARBA00023159"/>
    </source>
</evidence>
<comment type="similarity">
    <text evidence="2 7">Belongs to the Mediator complex subunit 31 family.</text>
</comment>
<dbReference type="EMBL" id="NBNE01002470">
    <property type="protein sequence ID" value="OWZ10357.1"/>
    <property type="molecule type" value="Genomic_DNA"/>
</dbReference>
<sequence>MDQSPAANDQLFEIASLYHPINQYFEYCAFMNYLQYIEYWKQPQYAKYINHQNATKREGNVQLLKSSYLADYTPATLDKVVKDGNFVVL</sequence>
<dbReference type="InterPro" id="IPR038089">
    <property type="entry name" value="Med31_sf"/>
</dbReference>
<dbReference type="Proteomes" id="UP000198211">
    <property type="component" value="Unassembled WGS sequence"/>
</dbReference>
<keyword evidence="6 7" id="KW-0539">Nucleus</keyword>
<reference evidence="9" key="1">
    <citation type="submission" date="2017-03" db="EMBL/GenBank/DDBJ databases">
        <title>Phytopthora megakarya and P. palmivora, two closely related causual agents of cacao black pod achieved similar genome size and gene model numbers by different mechanisms.</title>
        <authorList>
            <person name="Ali S."/>
            <person name="Shao J."/>
            <person name="Larry D.J."/>
            <person name="Kronmiller B."/>
            <person name="Shen D."/>
            <person name="Strem M.D."/>
            <person name="Melnick R.L."/>
            <person name="Guiltinan M.J."/>
            <person name="Tyler B.M."/>
            <person name="Meinhardt L.W."/>
            <person name="Bailey B.A."/>
        </authorList>
    </citation>
    <scope>NUCLEOTIDE SEQUENCE [LARGE SCALE GENOMIC DNA]</scope>
    <source>
        <strain evidence="9">zdho120</strain>
    </source>
</reference>
<evidence type="ECO:0000256" key="7">
    <source>
        <dbReference type="RuleBase" id="RU364129"/>
    </source>
</evidence>
<name>A0A225VZY4_9STRA</name>
<evidence type="ECO:0000313" key="8">
    <source>
        <dbReference type="EMBL" id="OWZ10357.1"/>
    </source>
</evidence>
<keyword evidence="9" id="KW-1185">Reference proteome</keyword>
<accession>A0A225VZY4</accession>
<evidence type="ECO:0000256" key="6">
    <source>
        <dbReference type="ARBA" id="ARBA00023242"/>
    </source>
</evidence>
<dbReference type="InterPro" id="IPR008831">
    <property type="entry name" value="Mediator_Med31"/>
</dbReference>
<dbReference type="GO" id="GO:0016592">
    <property type="term" value="C:mediator complex"/>
    <property type="evidence" value="ECO:0007669"/>
    <property type="project" value="InterPro"/>
</dbReference>
<keyword evidence="4 7" id="KW-0010">Activator</keyword>
<keyword evidence="3 7" id="KW-0805">Transcription regulation</keyword>
<evidence type="ECO:0000256" key="3">
    <source>
        <dbReference type="ARBA" id="ARBA00023015"/>
    </source>
</evidence>
<dbReference type="GO" id="GO:0006355">
    <property type="term" value="P:regulation of DNA-templated transcription"/>
    <property type="evidence" value="ECO:0007669"/>
    <property type="project" value="InterPro"/>
</dbReference>
<comment type="function">
    <text evidence="7">Component of the Mediator complex, a coactivator involved in the regulated transcription of nearly all RNA polymerase II-dependent genes. Mediator functions as a bridge to convey information from gene-specific regulatory proteins to the basal RNA polymerase II transcription machinery. Mediator is recruited to promoters by direct interactions with regulatory proteins and serves as a scaffold for the assembly of a functional preinitiation complex with RNA polymerase II and the general transcription factors.</text>
</comment>
<dbReference type="GO" id="GO:0003712">
    <property type="term" value="F:transcription coregulator activity"/>
    <property type="evidence" value="ECO:0007669"/>
    <property type="project" value="InterPro"/>
</dbReference>